<comment type="caution">
    <text evidence="3">The sequence shown here is derived from an EMBL/GenBank/DDBJ whole genome shotgun (WGS) entry which is preliminary data.</text>
</comment>
<proteinExistence type="predicted"/>
<gene>
    <name evidence="3" type="ORF">Sango_0269100</name>
</gene>
<dbReference type="Pfam" id="PF00226">
    <property type="entry name" value="DnaJ"/>
    <property type="match status" value="1"/>
</dbReference>
<dbReference type="EMBL" id="JACGWL010000002">
    <property type="protein sequence ID" value="KAK4406881.1"/>
    <property type="molecule type" value="Genomic_DNA"/>
</dbReference>
<dbReference type="PANTHER" id="PTHR43948:SF14">
    <property type="entry name" value="PROTEIN DNAJ, PUTATIVE-RELATED"/>
    <property type="match status" value="1"/>
</dbReference>
<dbReference type="GO" id="GO:0005634">
    <property type="term" value="C:nucleus"/>
    <property type="evidence" value="ECO:0007669"/>
    <property type="project" value="TreeGrafter"/>
</dbReference>
<dbReference type="PANTHER" id="PTHR43948">
    <property type="entry name" value="DNAJ HOMOLOG SUBFAMILY B"/>
    <property type="match status" value="1"/>
</dbReference>
<dbReference type="GO" id="GO:0005737">
    <property type="term" value="C:cytoplasm"/>
    <property type="evidence" value="ECO:0007669"/>
    <property type="project" value="TreeGrafter"/>
</dbReference>
<dbReference type="GO" id="GO:0051087">
    <property type="term" value="F:protein-folding chaperone binding"/>
    <property type="evidence" value="ECO:0007669"/>
    <property type="project" value="TreeGrafter"/>
</dbReference>
<feature type="transmembrane region" description="Helical" evidence="1">
    <location>
        <begin position="144"/>
        <end position="164"/>
    </location>
</feature>
<reference evidence="3" key="2">
    <citation type="journal article" date="2024" name="Plant">
        <title>Genomic evolution and insights into agronomic trait innovations of Sesamum species.</title>
        <authorList>
            <person name="Miao H."/>
            <person name="Wang L."/>
            <person name="Qu L."/>
            <person name="Liu H."/>
            <person name="Sun Y."/>
            <person name="Le M."/>
            <person name="Wang Q."/>
            <person name="Wei S."/>
            <person name="Zheng Y."/>
            <person name="Lin W."/>
            <person name="Duan Y."/>
            <person name="Cao H."/>
            <person name="Xiong S."/>
            <person name="Wang X."/>
            <person name="Wei L."/>
            <person name="Li C."/>
            <person name="Ma Q."/>
            <person name="Ju M."/>
            <person name="Zhao R."/>
            <person name="Li G."/>
            <person name="Mu C."/>
            <person name="Tian Q."/>
            <person name="Mei H."/>
            <person name="Zhang T."/>
            <person name="Gao T."/>
            <person name="Zhang H."/>
        </authorList>
    </citation>
    <scope>NUCLEOTIDE SEQUENCE</scope>
    <source>
        <strain evidence="3">K16</strain>
    </source>
</reference>
<keyword evidence="1" id="KW-0812">Transmembrane</keyword>
<feature type="domain" description="J" evidence="2">
    <location>
        <begin position="53"/>
        <end position="128"/>
    </location>
</feature>
<dbReference type="SMART" id="SM00271">
    <property type="entry name" value="DnaJ"/>
    <property type="match status" value="1"/>
</dbReference>
<evidence type="ECO:0000313" key="3">
    <source>
        <dbReference type="EMBL" id="KAK4406881.1"/>
    </source>
</evidence>
<organism evidence="3 4">
    <name type="scientific">Sesamum angolense</name>
    <dbReference type="NCBI Taxonomy" id="2727404"/>
    <lineage>
        <taxon>Eukaryota</taxon>
        <taxon>Viridiplantae</taxon>
        <taxon>Streptophyta</taxon>
        <taxon>Embryophyta</taxon>
        <taxon>Tracheophyta</taxon>
        <taxon>Spermatophyta</taxon>
        <taxon>Magnoliopsida</taxon>
        <taxon>eudicotyledons</taxon>
        <taxon>Gunneridae</taxon>
        <taxon>Pentapetalae</taxon>
        <taxon>asterids</taxon>
        <taxon>lamiids</taxon>
        <taxon>Lamiales</taxon>
        <taxon>Pedaliaceae</taxon>
        <taxon>Sesamum</taxon>
    </lineage>
</organism>
<dbReference type="CDD" id="cd06257">
    <property type="entry name" value="DnaJ"/>
    <property type="match status" value="1"/>
</dbReference>
<evidence type="ECO:0000256" key="1">
    <source>
        <dbReference type="SAM" id="Phobius"/>
    </source>
</evidence>
<dbReference type="InterPro" id="IPR001623">
    <property type="entry name" value="DnaJ_domain"/>
</dbReference>
<dbReference type="PROSITE" id="PS50076">
    <property type="entry name" value="DNAJ_2"/>
    <property type="match status" value="1"/>
</dbReference>
<dbReference type="Gene3D" id="1.10.287.110">
    <property type="entry name" value="DnaJ domain"/>
    <property type="match status" value="1"/>
</dbReference>
<dbReference type="Proteomes" id="UP001289374">
    <property type="component" value="Unassembled WGS sequence"/>
</dbReference>
<keyword evidence="1" id="KW-0472">Membrane</keyword>
<dbReference type="InterPro" id="IPR036869">
    <property type="entry name" value="J_dom_sf"/>
</dbReference>
<accession>A0AAE2C2P5</accession>
<dbReference type="GO" id="GO:0051082">
    <property type="term" value="F:unfolded protein binding"/>
    <property type="evidence" value="ECO:0007669"/>
    <property type="project" value="TreeGrafter"/>
</dbReference>
<name>A0AAE2C2P5_9LAMI</name>
<dbReference type="SUPFAM" id="SSF46565">
    <property type="entry name" value="Chaperone J-domain"/>
    <property type="match status" value="1"/>
</dbReference>
<dbReference type="AlphaFoldDB" id="A0AAE2C2P5"/>
<keyword evidence="4" id="KW-1185">Reference proteome</keyword>
<evidence type="ECO:0000259" key="2">
    <source>
        <dbReference type="PROSITE" id="PS50076"/>
    </source>
</evidence>
<protein>
    <recommendedName>
        <fullName evidence="2">J domain-containing protein</fullName>
    </recommendedName>
</protein>
<evidence type="ECO:0000313" key="4">
    <source>
        <dbReference type="Proteomes" id="UP001289374"/>
    </source>
</evidence>
<reference evidence="3" key="1">
    <citation type="submission" date="2020-06" db="EMBL/GenBank/DDBJ databases">
        <authorList>
            <person name="Li T."/>
            <person name="Hu X."/>
            <person name="Zhang T."/>
            <person name="Song X."/>
            <person name="Zhang H."/>
            <person name="Dai N."/>
            <person name="Sheng W."/>
            <person name="Hou X."/>
            <person name="Wei L."/>
        </authorList>
    </citation>
    <scope>NUCLEOTIDE SEQUENCE</scope>
    <source>
        <strain evidence="3">K16</strain>
        <tissue evidence="3">Leaf</tissue>
    </source>
</reference>
<dbReference type="GO" id="GO:0044183">
    <property type="term" value="F:protein folding chaperone"/>
    <property type="evidence" value="ECO:0007669"/>
    <property type="project" value="TreeGrafter"/>
</dbReference>
<sequence>MATPTPTPPHGPWRRELRKRNWNWNQDKTELRGYCTALHQPTTTAVYDMRGDEAKILLGFPPNSIPSPTQVKAAYRRKVWETHPDRFPPHLKAQAESKFKLISEAYSFFNNTGGSGRIQPTASYSRVVKNGVPRAHRGQRNMRLASVPFLVIILGALTLGGSTASRAYRRQKEAQPSYNPFLP</sequence>
<keyword evidence="1" id="KW-1133">Transmembrane helix</keyword>